<dbReference type="PANTHER" id="PTHR22605:SF1">
    <property type="entry name" value="RZ-TYPE DOMAIN-CONTAINING PROTEIN"/>
    <property type="match status" value="1"/>
</dbReference>
<accession>A0A9W4WJK2</accession>
<comment type="caution">
    <text evidence="1">The sequence shown here is derived from an EMBL/GenBank/DDBJ whole genome shotgun (WGS) entry which is preliminary data.</text>
</comment>
<dbReference type="OrthoDB" id="2434080at2759"/>
<reference evidence="1" key="1">
    <citation type="submission" date="2022-08" db="EMBL/GenBank/DDBJ databases">
        <authorList>
            <person name="Kallberg Y."/>
            <person name="Tangrot J."/>
            <person name="Rosling A."/>
        </authorList>
    </citation>
    <scope>NUCLEOTIDE SEQUENCE</scope>
    <source>
        <strain evidence="1">Wild A</strain>
    </source>
</reference>
<sequence length="150" mass="17368">MDENKLDSADPSLLNRFEKQKMSINDALNNIQKSLVGNLSDWVRRMSTLIRANPKSPSCNNEFTQKDLFIGFNKDETLQSLVINFTKSNSEVKNEEIIERCKECLIAIASSDGIVRAEQSTLKPDEIERVKEIYFQQKHDNLYEYFDDLL</sequence>
<dbReference type="GO" id="GO:0004842">
    <property type="term" value="F:ubiquitin-protein transferase activity"/>
    <property type="evidence" value="ECO:0007669"/>
    <property type="project" value="InterPro"/>
</dbReference>
<protein>
    <submittedName>
        <fullName evidence="1">8414_t:CDS:1</fullName>
    </submittedName>
</protein>
<keyword evidence="2" id="KW-1185">Reference proteome</keyword>
<dbReference type="AlphaFoldDB" id="A0A9W4WJK2"/>
<evidence type="ECO:0000313" key="2">
    <source>
        <dbReference type="Proteomes" id="UP001153678"/>
    </source>
</evidence>
<evidence type="ECO:0000313" key="1">
    <source>
        <dbReference type="EMBL" id="CAI2166605.1"/>
    </source>
</evidence>
<dbReference type="InterPro" id="IPR031248">
    <property type="entry name" value="RNF213"/>
</dbReference>
<dbReference type="PANTHER" id="PTHR22605">
    <property type="entry name" value="RZ-TYPE DOMAIN-CONTAINING PROTEIN"/>
    <property type="match status" value="1"/>
</dbReference>
<dbReference type="Proteomes" id="UP001153678">
    <property type="component" value="Unassembled WGS sequence"/>
</dbReference>
<dbReference type="GO" id="GO:0016887">
    <property type="term" value="F:ATP hydrolysis activity"/>
    <property type="evidence" value="ECO:0007669"/>
    <property type="project" value="InterPro"/>
</dbReference>
<organism evidence="1 2">
    <name type="scientific">Funneliformis geosporum</name>
    <dbReference type="NCBI Taxonomy" id="1117311"/>
    <lineage>
        <taxon>Eukaryota</taxon>
        <taxon>Fungi</taxon>
        <taxon>Fungi incertae sedis</taxon>
        <taxon>Mucoromycota</taxon>
        <taxon>Glomeromycotina</taxon>
        <taxon>Glomeromycetes</taxon>
        <taxon>Glomerales</taxon>
        <taxon>Glomeraceae</taxon>
        <taxon>Funneliformis</taxon>
    </lineage>
</organism>
<proteinExistence type="predicted"/>
<name>A0A9W4WJK2_9GLOM</name>
<dbReference type="EMBL" id="CAMKVN010000318">
    <property type="protein sequence ID" value="CAI2166605.1"/>
    <property type="molecule type" value="Genomic_DNA"/>
</dbReference>
<feature type="non-terminal residue" evidence="1">
    <location>
        <position position="150"/>
    </location>
</feature>
<gene>
    <name evidence="1" type="ORF">FWILDA_LOCUS2658</name>
</gene>